<dbReference type="Gene3D" id="2.40.50.100">
    <property type="match status" value="1"/>
</dbReference>
<dbReference type="EMBL" id="FMUN01000002">
    <property type="protein sequence ID" value="SCY04108.1"/>
    <property type="molecule type" value="Genomic_DNA"/>
</dbReference>
<keyword evidence="12" id="KW-1185">Reference proteome</keyword>
<dbReference type="Gene3D" id="2.40.420.20">
    <property type="match status" value="1"/>
</dbReference>
<evidence type="ECO:0000256" key="3">
    <source>
        <dbReference type="ARBA" id="ARBA00022729"/>
    </source>
</evidence>
<evidence type="ECO:0000259" key="8">
    <source>
        <dbReference type="Pfam" id="PF25919"/>
    </source>
</evidence>
<dbReference type="Gene3D" id="6.10.140.730">
    <property type="match status" value="1"/>
</dbReference>
<dbReference type="PANTHER" id="PTHR30097">
    <property type="entry name" value="CATION EFFLUX SYSTEM PROTEIN CUSB"/>
    <property type="match status" value="1"/>
</dbReference>
<dbReference type="InterPro" id="IPR045800">
    <property type="entry name" value="HMBD"/>
</dbReference>
<dbReference type="GO" id="GO:0015679">
    <property type="term" value="P:plasma membrane copper ion transport"/>
    <property type="evidence" value="ECO:0007669"/>
    <property type="project" value="TreeGrafter"/>
</dbReference>
<feature type="compositionally biased region" description="Basic and acidic residues" evidence="5">
    <location>
        <begin position="588"/>
        <end position="599"/>
    </location>
</feature>
<evidence type="ECO:0000313" key="12">
    <source>
        <dbReference type="Proteomes" id="UP000183104"/>
    </source>
</evidence>
<dbReference type="PANTHER" id="PTHR30097:SF15">
    <property type="entry name" value="CATION EFFLUX SYSTEM PROTEIN CUSB"/>
    <property type="match status" value="1"/>
</dbReference>
<reference evidence="12" key="1">
    <citation type="submission" date="2016-10" db="EMBL/GenBank/DDBJ databases">
        <authorList>
            <person name="Varghese N."/>
        </authorList>
    </citation>
    <scope>NUCLEOTIDE SEQUENCE [LARGE SCALE GENOMIC DNA]</scope>
    <source>
        <strain evidence="12">HL 19</strain>
    </source>
</reference>
<feature type="region of interest" description="Disordered" evidence="5">
    <location>
        <begin position="42"/>
        <end position="62"/>
    </location>
</feature>
<dbReference type="Gene3D" id="2.40.30.170">
    <property type="match status" value="1"/>
</dbReference>
<dbReference type="SUPFAM" id="SSF111369">
    <property type="entry name" value="HlyD-like secretion proteins"/>
    <property type="match status" value="1"/>
</dbReference>
<proteinExistence type="inferred from homology"/>
<evidence type="ECO:0000313" key="11">
    <source>
        <dbReference type="EMBL" id="SCY04108.1"/>
    </source>
</evidence>
<dbReference type="FunFam" id="2.40.420.20:FF:000003">
    <property type="entry name" value="Cation efflux system protein cusB"/>
    <property type="match status" value="1"/>
</dbReference>
<feature type="domain" description="CusB-like beta-barrel" evidence="9">
    <location>
        <begin position="277"/>
        <end position="352"/>
    </location>
</feature>
<gene>
    <name evidence="11" type="ORF">SAMN05661077_1132</name>
</gene>
<evidence type="ECO:0000256" key="2">
    <source>
        <dbReference type="ARBA" id="ARBA00022448"/>
    </source>
</evidence>
<protein>
    <submittedName>
        <fullName evidence="11">Barrel-sandwich domain of CusB or HlyD membrane-fusion</fullName>
    </submittedName>
</protein>
<dbReference type="FunFam" id="2.40.30.170:FF:000010">
    <property type="entry name" value="Efflux RND transporter periplasmic adaptor subunit"/>
    <property type="match status" value="1"/>
</dbReference>
<dbReference type="OrthoDB" id="9806939at2"/>
<dbReference type="InterPro" id="IPR051909">
    <property type="entry name" value="MFP_Cation_Efflux"/>
</dbReference>
<feature type="domain" description="CusB-like three alpha-helical bundle" evidence="7">
    <location>
        <begin position="182"/>
        <end position="240"/>
    </location>
</feature>
<dbReference type="Pfam" id="PF25919">
    <property type="entry name" value="BSH_CusB"/>
    <property type="match status" value="1"/>
</dbReference>
<evidence type="ECO:0000256" key="4">
    <source>
        <dbReference type="ARBA" id="ARBA00023065"/>
    </source>
</evidence>
<evidence type="ECO:0000256" key="5">
    <source>
        <dbReference type="SAM" id="MobiDB-lite"/>
    </source>
</evidence>
<evidence type="ECO:0000256" key="1">
    <source>
        <dbReference type="ARBA" id="ARBA00009477"/>
    </source>
</evidence>
<dbReference type="AlphaFoldDB" id="A0A1G5CP99"/>
<dbReference type="GO" id="GO:0022857">
    <property type="term" value="F:transmembrane transporter activity"/>
    <property type="evidence" value="ECO:0007669"/>
    <property type="project" value="InterPro"/>
</dbReference>
<dbReference type="GO" id="GO:0046914">
    <property type="term" value="F:transition metal ion binding"/>
    <property type="evidence" value="ECO:0007669"/>
    <property type="project" value="TreeGrafter"/>
</dbReference>
<keyword evidence="2" id="KW-0813">Transport</keyword>
<accession>A0A1G5CP99</accession>
<dbReference type="Proteomes" id="UP000183104">
    <property type="component" value="Unassembled WGS sequence"/>
</dbReference>
<dbReference type="Pfam" id="PF25869">
    <property type="entry name" value="3HB_CusB"/>
    <property type="match status" value="1"/>
</dbReference>
<feature type="domain" description="CusB-like barrel-sandwich hybrid" evidence="8">
    <location>
        <begin position="146"/>
        <end position="273"/>
    </location>
</feature>
<dbReference type="GO" id="GO:0030288">
    <property type="term" value="C:outer membrane-bounded periplasmic space"/>
    <property type="evidence" value="ECO:0007669"/>
    <property type="project" value="TreeGrafter"/>
</dbReference>
<evidence type="ECO:0000259" key="6">
    <source>
        <dbReference type="Pfam" id="PF19335"/>
    </source>
</evidence>
<feature type="region of interest" description="Disordered" evidence="5">
    <location>
        <begin position="588"/>
        <end position="607"/>
    </location>
</feature>
<keyword evidence="4" id="KW-0406">Ion transport</keyword>
<organism evidence="11 12">
    <name type="scientific">Thiohalorhabdus denitrificans</name>
    <dbReference type="NCBI Taxonomy" id="381306"/>
    <lineage>
        <taxon>Bacteria</taxon>
        <taxon>Pseudomonadati</taxon>
        <taxon>Pseudomonadota</taxon>
        <taxon>Gammaproteobacteria</taxon>
        <taxon>Thiohalorhabdales</taxon>
        <taxon>Thiohalorhabdaceae</taxon>
        <taxon>Thiohalorhabdus</taxon>
    </lineage>
</organism>
<name>A0A1G5CP99_9GAMM</name>
<dbReference type="InterPro" id="IPR006143">
    <property type="entry name" value="RND_pump_MFP"/>
</dbReference>
<dbReference type="GO" id="GO:0060003">
    <property type="term" value="P:copper ion export"/>
    <property type="evidence" value="ECO:0007669"/>
    <property type="project" value="TreeGrafter"/>
</dbReference>
<dbReference type="Pfam" id="PF25975">
    <property type="entry name" value="CzcB_C"/>
    <property type="match status" value="1"/>
</dbReference>
<dbReference type="GO" id="GO:0016020">
    <property type="term" value="C:membrane"/>
    <property type="evidence" value="ECO:0007669"/>
    <property type="project" value="InterPro"/>
</dbReference>
<dbReference type="InterPro" id="IPR058649">
    <property type="entry name" value="CzcB_C"/>
</dbReference>
<dbReference type="InterPro" id="IPR058791">
    <property type="entry name" value="3HB_CusB"/>
</dbReference>
<dbReference type="Pfam" id="PF25954">
    <property type="entry name" value="Beta-barrel_RND_2"/>
    <property type="match status" value="1"/>
</dbReference>
<dbReference type="NCBIfam" id="TIGR01730">
    <property type="entry name" value="RND_mfp"/>
    <property type="match status" value="1"/>
</dbReference>
<feature type="compositionally biased region" description="Basic and acidic residues" evidence="5">
    <location>
        <begin position="496"/>
        <end position="510"/>
    </location>
</feature>
<evidence type="ECO:0000259" key="9">
    <source>
        <dbReference type="Pfam" id="PF25954"/>
    </source>
</evidence>
<dbReference type="InterPro" id="IPR058790">
    <property type="entry name" value="BSH_CusB"/>
</dbReference>
<feature type="domain" description="CzcB-like C-terminal circularly permuted SH3-like" evidence="10">
    <location>
        <begin position="360"/>
        <end position="420"/>
    </location>
</feature>
<feature type="compositionally biased region" description="Basic and acidic residues" evidence="5">
    <location>
        <begin position="476"/>
        <end position="487"/>
    </location>
</feature>
<dbReference type="Pfam" id="PF19335">
    <property type="entry name" value="HMBD"/>
    <property type="match status" value="1"/>
</dbReference>
<feature type="region of interest" description="Disordered" evidence="5">
    <location>
        <begin position="440"/>
        <end position="520"/>
    </location>
</feature>
<evidence type="ECO:0000259" key="7">
    <source>
        <dbReference type="Pfam" id="PF25869"/>
    </source>
</evidence>
<evidence type="ECO:0000259" key="10">
    <source>
        <dbReference type="Pfam" id="PF25975"/>
    </source>
</evidence>
<keyword evidence="3" id="KW-0732">Signal</keyword>
<comment type="similarity">
    <text evidence="1">Belongs to the membrane fusion protein (MFP) (TC 8.A.1) family.</text>
</comment>
<dbReference type="RefSeq" id="WP_054966392.1">
    <property type="nucleotide sequence ID" value="NZ_FMUN01000002.1"/>
</dbReference>
<dbReference type="InterPro" id="IPR058792">
    <property type="entry name" value="Beta-barrel_RND_2"/>
</dbReference>
<feature type="domain" description="Heavy metal binding" evidence="6">
    <location>
        <begin position="69"/>
        <end position="95"/>
    </location>
</feature>
<sequence>MSSNLKSTLLLVLGVALGAGALFAVSVYQPAWLGLETGAPAGDGKAAEDQAAKNGDGDGDGEEEREILYWVAPMDPSYKRDEPGKSPMGMDLEPVYADEAAGEPGTVEVSPAVVNSLGVKTAEAERRTLSRTLRTVGTVGYDERKVSHIHTRVEGWVEKLHVDAEGDRVAVDDPILEIYSPELVTAQEEYLLALRRRDRLGGGDGSPAESMVRQARERLLFYGVSRQEIDELERSGEIQPTVVLRAPHAGVVTELGVREGMRVTPENNLYTVADLSSVWVMADIYAYQGEWVAKGDPVTLELPFYPGRQWEGKVEYVYPYMDPQTRTVHARLVFDNPDGVLKPEMFATAIIHADPKEDVVAVPSETVIRTGKREVVVTALGEGRFRPVEVQTGVESGEWVEVRKGLAAGEQVVTSGQFLIDSESDLGAGMERMEDGEQQDMEGMDHGDMDNGSGNGDGEDMDHDSMNGDEGASGESMDHENMDHESMEEGGQQGDAMDHEGMDHEGHSMEDMSSAPETKPVGATAPVATTRMVPPNPPGIYTPTPSPVGAAAPAATGRNATTIATGAVAPTTAPYPTVGAFYAPVAKSTERHRGRDGRSYPESIGGAVGLSPTGARFGQVAAGAAAPTANGGAGVRS</sequence>